<feature type="transmembrane region" description="Helical" evidence="3">
    <location>
        <begin position="389"/>
        <end position="410"/>
    </location>
</feature>
<feature type="region of interest" description="Disordered" evidence="2">
    <location>
        <begin position="210"/>
        <end position="241"/>
    </location>
</feature>
<dbReference type="PROSITE" id="PS50850">
    <property type="entry name" value="MFS"/>
    <property type="match status" value="1"/>
</dbReference>
<evidence type="ECO:0000313" key="6">
    <source>
        <dbReference type="Proteomes" id="UP000215902"/>
    </source>
</evidence>
<feature type="transmembrane region" description="Helical" evidence="3">
    <location>
        <begin position="422"/>
        <end position="442"/>
    </location>
</feature>
<dbReference type="InterPro" id="IPR050327">
    <property type="entry name" value="Proton-linked_MCT"/>
</dbReference>
<dbReference type="PANTHER" id="PTHR11360">
    <property type="entry name" value="MONOCARBOXYLATE TRANSPORTER"/>
    <property type="match status" value="1"/>
</dbReference>
<dbReference type="GO" id="GO:0008028">
    <property type="term" value="F:monocarboxylic acid transmembrane transporter activity"/>
    <property type="evidence" value="ECO:0007669"/>
    <property type="project" value="TreeGrafter"/>
</dbReference>
<dbReference type="InterPro" id="IPR036259">
    <property type="entry name" value="MFS_trans_sf"/>
</dbReference>
<comment type="subcellular location">
    <subcellularLocation>
        <location evidence="1">Membrane</location>
        <topology evidence="1">Multi-pass membrane protein</topology>
    </subcellularLocation>
</comment>
<dbReference type="GO" id="GO:0016020">
    <property type="term" value="C:membrane"/>
    <property type="evidence" value="ECO:0007669"/>
    <property type="project" value="UniProtKB-SubCell"/>
</dbReference>
<feature type="domain" description="Major facilitator superfamily (MFS) profile" evidence="4">
    <location>
        <begin position="1"/>
        <end position="569"/>
    </location>
</feature>
<feature type="transmembrane region" description="Helical" evidence="3">
    <location>
        <begin position="545"/>
        <end position="568"/>
    </location>
</feature>
<accession>A0A267ES02</accession>
<evidence type="ECO:0000259" key="4">
    <source>
        <dbReference type="PROSITE" id="PS50850"/>
    </source>
</evidence>
<dbReference type="Pfam" id="PF07690">
    <property type="entry name" value="MFS_1"/>
    <property type="match status" value="2"/>
</dbReference>
<keyword evidence="6" id="KW-1185">Reference proteome</keyword>
<feature type="transmembrane region" description="Helical" evidence="3">
    <location>
        <begin position="12"/>
        <end position="36"/>
    </location>
</feature>
<evidence type="ECO:0000256" key="2">
    <source>
        <dbReference type="SAM" id="MobiDB-lite"/>
    </source>
</evidence>
<comment type="caution">
    <text evidence="5">The sequence shown here is derived from an EMBL/GenBank/DDBJ whole genome shotgun (WGS) entry which is preliminary data.</text>
</comment>
<feature type="transmembrane region" description="Helical" evidence="3">
    <location>
        <begin position="84"/>
        <end position="102"/>
    </location>
</feature>
<feature type="transmembrane region" description="Helical" evidence="3">
    <location>
        <begin position="56"/>
        <end position="77"/>
    </location>
</feature>
<protein>
    <recommendedName>
        <fullName evidence="4">Major facilitator superfamily (MFS) profile domain-containing protein</fullName>
    </recommendedName>
</protein>
<feature type="transmembrane region" description="Helical" evidence="3">
    <location>
        <begin position="454"/>
        <end position="474"/>
    </location>
</feature>
<dbReference type="STRING" id="282301.A0A267ES02"/>
<feature type="transmembrane region" description="Helical" evidence="3">
    <location>
        <begin position="480"/>
        <end position="503"/>
    </location>
</feature>
<dbReference type="InterPro" id="IPR011701">
    <property type="entry name" value="MFS"/>
</dbReference>
<dbReference type="PANTHER" id="PTHR11360:SF284">
    <property type="entry name" value="EG:103B4.3 PROTEIN-RELATED"/>
    <property type="match status" value="1"/>
</dbReference>
<feature type="transmembrane region" description="Helical" evidence="3">
    <location>
        <begin position="171"/>
        <end position="191"/>
    </location>
</feature>
<reference evidence="5 6" key="1">
    <citation type="submission" date="2017-06" db="EMBL/GenBank/DDBJ databases">
        <title>A platform for efficient transgenesis in Macrostomum lignano, a flatworm model organism for stem cell research.</title>
        <authorList>
            <person name="Berezikov E."/>
        </authorList>
    </citation>
    <scope>NUCLEOTIDE SEQUENCE [LARGE SCALE GENOMIC DNA]</scope>
    <source>
        <strain evidence="5">DV1</strain>
        <tissue evidence="5">Whole organism</tissue>
    </source>
</reference>
<dbReference type="AlphaFoldDB" id="A0A267ES02"/>
<dbReference type="InterPro" id="IPR020846">
    <property type="entry name" value="MFS_dom"/>
</dbReference>
<feature type="transmembrane region" description="Helical" evidence="3">
    <location>
        <begin position="108"/>
        <end position="135"/>
    </location>
</feature>
<keyword evidence="3" id="KW-0472">Membrane</keyword>
<evidence type="ECO:0000256" key="3">
    <source>
        <dbReference type="SAM" id="Phobius"/>
    </source>
</evidence>
<gene>
    <name evidence="5" type="ORF">BOX15_Mlig016358g3</name>
</gene>
<keyword evidence="3" id="KW-0812">Transmembrane</keyword>
<feature type="region of interest" description="Disordered" evidence="2">
    <location>
        <begin position="257"/>
        <end position="283"/>
    </location>
</feature>
<feature type="compositionally biased region" description="Basic and acidic residues" evidence="2">
    <location>
        <begin position="214"/>
        <end position="241"/>
    </location>
</feature>
<evidence type="ECO:0000313" key="5">
    <source>
        <dbReference type="EMBL" id="PAA64258.1"/>
    </source>
</evidence>
<keyword evidence="3" id="KW-1133">Transmembrane helix</keyword>
<evidence type="ECO:0000256" key="1">
    <source>
        <dbReference type="ARBA" id="ARBA00004141"/>
    </source>
</evidence>
<name>A0A267ES02_9PLAT</name>
<organism evidence="5 6">
    <name type="scientific">Macrostomum lignano</name>
    <dbReference type="NCBI Taxonomy" id="282301"/>
    <lineage>
        <taxon>Eukaryota</taxon>
        <taxon>Metazoa</taxon>
        <taxon>Spiralia</taxon>
        <taxon>Lophotrochozoa</taxon>
        <taxon>Platyhelminthes</taxon>
        <taxon>Rhabditophora</taxon>
        <taxon>Macrostomorpha</taxon>
        <taxon>Macrostomida</taxon>
        <taxon>Macrostomidae</taxon>
        <taxon>Macrostomum</taxon>
    </lineage>
</organism>
<dbReference type="OrthoDB" id="6499973at2759"/>
<sequence length="585" mass="63026">MTSGRVYQSPNGGWGWVVVASAFCVHLVIDGITYAFGVLTTELVEELNTSRQLAGWINSIMVGITLGAGPVASVASTKFGNRPVAMTGAVIGSIGFAVSYFATEAWMLVITIGCLVGLGMSLIYLPTIVTVGIYFTTLRSTAIGIAVCGSGFGTFIFSPIISLLIETYTWRGAMLILSAILLHCAVFGSMFRPLPLLELPLRKPSTVASEEAADVAKKADNGDLKTELPPHANDGKTGDSRRELQKLLDRHDEMELVLNPGGHGRRPGRGMRAIRGGGGGGGKSGGYGDFLSMQDMSQRQRMVPRSGSIDLEEQPKMAAGTAQGIQLTHVTRPVHFIRSITSIATLRDEETGETATAVKADAEGRSLREMIREELAGLMNLSLLRDISFVMFLISNLLGSIGFNAPFLFVPDRAQQAGISKTLSSLLVSVIGISNMVGRVTFGFLSDRKWVNKLMLYNSALTIAGTVLVFSFLTDAYWFMATYCALFGVFIGTYVTLTSPVLVDLLGLEKLSDSFGLTLLFQGIGVLVGPPIAGFLFDWTLSFDIPFIVCGVCVLVSGLMLYPVPCVLRWQYPGGKERRNTMEMQ</sequence>
<proteinExistence type="predicted"/>
<dbReference type="EMBL" id="NIVC01001770">
    <property type="protein sequence ID" value="PAA64258.1"/>
    <property type="molecule type" value="Genomic_DNA"/>
</dbReference>
<feature type="transmembrane region" description="Helical" evidence="3">
    <location>
        <begin position="142"/>
        <end position="165"/>
    </location>
</feature>
<dbReference type="SUPFAM" id="SSF103473">
    <property type="entry name" value="MFS general substrate transporter"/>
    <property type="match status" value="1"/>
</dbReference>
<dbReference type="CDD" id="cd17352">
    <property type="entry name" value="MFS_MCT_SLC16"/>
    <property type="match status" value="1"/>
</dbReference>
<dbReference type="Gene3D" id="1.20.1250.20">
    <property type="entry name" value="MFS general substrate transporter like domains"/>
    <property type="match status" value="2"/>
</dbReference>
<dbReference type="Proteomes" id="UP000215902">
    <property type="component" value="Unassembled WGS sequence"/>
</dbReference>